<comment type="caution">
    <text evidence="4">The sequence shown here is derived from an EMBL/GenBank/DDBJ whole genome shotgun (WGS) entry which is preliminary data.</text>
</comment>
<evidence type="ECO:0000313" key="4">
    <source>
        <dbReference type="EMBL" id="KAK3583834.1"/>
    </source>
</evidence>
<dbReference type="InterPro" id="IPR012317">
    <property type="entry name" value="Poly(ADP-ribose)pol_cat_dom"/>
</dbReference>
<feature type="compositionally biased region" description="Low complexity" evidence="2">
    <location>
        <begin position="263"/>
        <end position="277"/>
    </location>
</feature>
<keyword evidence="1" id="KW-0520">NAD</keyword>
<dbReference type="Pfam" id="PF00644">
    <property type="entry name" value="PARP"/>
    <property type="match status" value="1"/>
</dbReference>
<feature type="region of interest" description="Disordered" evidence="2">
    <location>
        <begin position="241"/>
        <end position="285"/>
    </location>
</feature>
<proteinExistence type="predicted"/>
<gene>
    <name evidence="4" type="ORF">CHS0354_022879</name>
</gene>
<dbReference type="GO" id="GO:0005634">
    <property type="term" value="C:nucleus"/>
    <property type="evidence" value="ECO:0007669"/>
    <property type="project" value="TreeGrafter"/>
</dbReference>
<accession>A0AAE0S2D3</accession>
<feature type="compositionally biased region" description="Polar residues" evidence="2">
    <location>
        <begin position="241"/>
        <end position="252"/>
    </location>
</feature>
<feature type="domain" description="PARP catalytic" evidence="3">
    <location>
        <begin position="25"/>
        <end position="248"/>
    </location>
</feature>
<dbReference type="PANTHER" id="PTHR45740">
    <property type="entry name" value="POLY [ADP-RIBOSE] POLYMERASE"/>
    <property type="match status" value="1"/>
</dbReference>
<keyword evidence="5" id="KW-1185">Reference proteome</keyword>
<dbReference type="EMBL" id="JAEAOA010001385">
    <property type="protein sequence ID" value="KAK3583834.1"/>
    <property type="molecule type" value="Genomic_DNA"/>
</dbReference>
<reference evidence="4" key="2">
    <citation type="journal article" date="2021" name="Genome Biol. Evol.">
        <title>Developing a high-quality reference genome for a parasitic bivalve with doubly uniparental inheritance (Bivalvia: Unionida).</title>
        <authorList>
            <person name="Smith C.H."/>
        </authorList>
    </citation>
    <scope>NUCLEOTIDE SEQUENCE</scope>
    <source>
        <strain evidence="4">CHS0354</strain>
        <tissue evidence="4">Mantle</tissue>
    </source>
</reference>
<dbReference type="AlphaFoldDB" id="A0AAE0S2D3"/>
<dbReference type="InterPro" id="IPR051712">
    <property type="entry name" value="ARTD-AVP"/>
</dbReference>
<dbReference type="Gene3D" id="3.90.228.10">
    <property type="match status" value="1"/>
</dbReference>
<organism evidence="4 5">
    <name type="scientific">Potamilus streckersoni</name>
    <dbReference type="NCBI Taxonomy" id="2493646"/>
    <lineage>
        <taxon>Eukaryota</taxon>
        <taxon>Metazoa</taxon>
        <taxon>Spiralia</taxon>
        <taxon>Lophotrochozoa</taxon>
        <taxon>Mollusca</taxon>
        <taxon>Bivalvia</taxon>
        <taxon>Autobranchia</taxon>
        <taxon>Heteroconchia</taxon>
        <taxon>Palaeoheterodonta</taxon>
        <taxon>Unionida</taxon>
        <taxon>Unionoidea</taxon>
        <taxon>Unionidae</taxon>
        <taxon>Ambleminae</taxon>
        <taxon>Lampsilini</taxon>
        <taxon>Potamilus</taxon>
    </lineage>
</organism>
<evidence type="ECO:0000256" key="1">
    <source>
        <dbReference type="RuleBase" id="RU362114"/>
    </source>
</evidence>
<dbReference type="Proteomes" id="UP001195483">
    <property type="component" value="Unassembled WGS sequence"/>
</dbReference>
<dbReference type="EC" id="2.4.2.-" evidence="1"/>
<feature type="region of interest" description="Disordered" evidence="2">
    <location>
        <begin position="321"/>
        <end position="369"/>
    </location>
</feature>
<protein>
    <recommendedName>
        <fullName evidence="1">Poly [ADP-ribose] polymerase</fullName>
        <shortName evidence="1">PARP</shortName>
        <ecNumber evidence="1">2.4.2.-</ecNumber>
    </recommendedName>
</protein>
<dbReference type="GO" id="GO:1990404">
    <property type="term" value="F:NAD+-protein mono-ADP-ribosyltransferase activity"/>
    <property type="evidence" value="ECO:0007669"/>
    <property type="project" value="TreeGrafter"/>
</dbReference>
<evidence type="ECO:0000256" key="2">
    <source>
        <dbReference type="SAM" id="MobiDB-lite"/>
    </source>
</evidence>
<dbReference type="SUPFAM" id="SSF56399">
    <property type="entry name" value="ADP-ribosylation"/>
    <property type="match status" value="1"/>
</dbReference>
<feature type="compositionally biased region" description="Basic and acidic residues" evidence="2">
    <location>
        <begin position="336"/>
        <end position="346"/>
    </location>
</feature>
<sequence length="369" mass="41251">MLKKTVPLIYSPEKISIPSGVATPLPAGWVPWDLAHAFELVELKRDSVEFQKVESSFFASLPTHEFHIMYICRVQNMELWMAYDGQKKSMKVSLERSGQTKEVDERNLFHGTDTLDTVQGICTNNFDFRVCGKHGTVYGKGSYFARDAKYSHSYTNSSITTSDRYMFLAKVLVGEYTTGSASYAQPPDKPEATAHHLFDSFVNNVDNPSIFVVFDLKQCYPEYLICYKKLDEFPIVISSKNSTPSQITKNQPSPLPGQPIQPESSINTSSSSGEKNSVFAVPDPLQSPKPVNRAFNLLSSFSNSISSHLLSASFPYFPAQSIERSPDTSSRQTVYQRRDHGVDDIGSRATQTRHSVTDSSTKQESCCIQ</sequence>
<dbReference type="CDD" id="cd01439">
    <property type="entry name" value="TCCD_inducible_PARP_like"/>
    <property type="match status" value="1"/>
</dbReference>
<keyword evidence="1" id="KW-0328">Glycosyltransferase</keyword>
<dbReference type="PANTHER" id="PTHR45740:SF2">
    <property type="entry name" value="POLY [ADP-RIBOSE] POLYMERASE"/>
    <property type="match status" value="1"/>
</dbReference>
<reference evidence="4" key="1">
    <citation type="journal article" date="2021" name="Genome Biol. Evol.">
        <title>A High-Quality Reference Genome for a Parasitic Bivalve with Doubly Uniparental Inheritance (Bivalvia: Unionida).</title>
        <authorList>
            <person name="Smith C.H."/>
        </authorList>
    </citation>
    <scope>NUCLEOTIDE SEQUENCE</scope>
    <source>
        <strain evidence="4">CHS0354</strain>
    </source>
</reference>
<keyword evidence="1" id="KW-0808">Transferase</keyword>
<evidence type="ECO:0000313" key="5">
    <source>
        <dbReference type="Proteomes" id="UP001195483"/>
    </source>
</evidence>
<dbReference type="PROSITE" id="PS51059">
    <property type="entry name" value="PARP_CATALYTIC"/>
    <property type="match status" value="1"/>
</dbReference>
<evidence type="ECO:0000259" key="3">
    <source>
        <dbReference type="PROSITE" id="PS51059"/>
    </source>
</evidence>
<reference evidence="4" key="3">
    <citation type="submission" date="2023-05" db="EMBL/GenBank/DDBJ databases">
        <authorList>
            <person name="Smith C.H."/>
        </authorList>
    </citation>
    <scope>NUCLEOTIDE SEQUENCE</scope>
    <source>
        <strain evidence="4">CHS0354</strain>
        <tissue evidence="4">Mantle</tissue>
    </source>
</reference>
<dbReference type="GO" id="GO:0003950">
    <property type="term" value="F:NAD+ poly-ADP-ribosyltransferase activity"/>
    <property type="evidence" value="ECO:0007669"/>
    <property type="project" value="UniProtKB-UniRule"/>
</dbReference>
<name>A0AAE0S2D3_9BIVA</name>
<feature type="compositionally biased region" description="Polar residues" evidence="2">
    <location>
        <begin position="348"/>
        <end position="369"/>
    </location>
</feature>